<dbReference type="CDD" id="cd01841">
    <property type="entry name" value="NnaC_like"/>
    <property type="match status" value="1"/>
</dbReference>
<organism evidence="2 3">
    <name type="scientific">Aliivibrio sifiae</name>
    <dbReference type="NCBI Taxonomy" id="566293"/>
    <lineage>
        <taxon>Bacteria</taxon>
        <taxon>Pseudomonadati</taxon>
        <taxon>Pseudomonadota</taxon>
        <taxon>Gammaproteobacteria</taxon>
        <taxon>Vibrionales</taxon>
        <taxon>Vibrionaceae</taxon>
        <taxon>Aliivibrio</taxon>
    </lineage>
</organism>
<dbReference type="SUPFAM" id="SSF53448">
    <property type="entry name" value="Nucleotide-diphospho-sugar transferases"/>
    <property type="match status" value="1"/>
</dbReference>
<dbReference type="EMBL" id="MSCO01000003">
    <property type="protein sequence ID" value="PQJ83304.1"/>
    <property type="molecule type" value="Genomic_DNA"/>
</dbReference>
<dbReference type="OrthoDB" id="9805604at2"/>
<dbReference type="AlphaFoldDB" id="A0A2S7X0E3"/>
<evidence type="ECO:0000313" key="3">
    <source>
        <dbReference type="Proteomes" id="UP000239263"/>
    </source>
</evidence>
<dbReference type="GO" id="GO:0016788">
    <property type="term" value="F:hydrolase activity, acting on ester bonds"/>
    <property type="evidence" value="ECO:0007669"/>
    <property type="project" value="UniProtKB-ARBA"/>
</dbReference>
<proteinExistence type="predicted"/>
<accession>A0A2S7X0E3</accession>
<dbReference type="Gene3D" id="3.40.50.1110">
    <property type="entry name" value="SGNH hydrolase"/>
    <property type="match status" value="1"/>
</dbReference>
<dbReference type="PANTHER" id="PTHR21485">
    <property type="entry name" value="HAD SUPERFAMILY MEMBERS CMAS AND KDSC"/>
    <property type="match status" value="1"/>
</dbReference>
<dbReference type="InterPro" id="IPR013830">
    <property type="entry name" value="SGNH_hydro"/>
</dbReference>
<dbReference type="Gene3D" id="3.90.550.10">
    <property type="entry name" value="Spore Coat Polysaccharide Biosynthesis Protein SpsA, Chain A"/>
    <property type="match status" value="1"/>
</dbReference>
<dbReference type="RefSeq" id="WP_105056724.1">
    <property type="nucleotide sequence ID" value="NZ_CAWNRT010000003.1"/>
</dbReference>
<dbReference type="PANTHER" id="PTHR21485:SF6">
    <property type="entry name" value="N-ACYLNEURAMINATE CYTIDYLYLTRANSFERASE-RELATED"/>
    <property type="match status" value="1"/>
</dbReference>
<dbReference type="SUPFAM" id="SSF52266">
    <property type="entry name" value="SGNH hydrolase"/>
    <property type="match status" value="1"/>
</dbReference>
<sequence>MTLKKIAIIPARSGSKGLPNKNILMLLDKPLIAYTIEAAINSDLFSRVIVSTDSLEYKQISEQYGAEVIMRTAELASDTATSFMVIEDILQKTCDFDYFVLLQPTSPFRNAKHIQQAVDLFEKSVDTNFVVSMSESNKGADLIKPIDSDLSLKHFDLDFSNYRRQNNKEYSPNGAIFIAKNDAYLQRKHFFGSDSLAYVMNKTDSVDIDDRLDFELAISIQTNKNKKKILLDAIHKRIFEKKSMMHRGLPITLIGHSIFDYWNVDTLNDQTVNNLGISGINSQEYLNFILDEKLITTVGDKVILFAGTNDIVIDGWAQDKTIDWITQTITKLMEINPFVQIYLLSVPPVRGRIDRCNNVIKELNSCLKRHFDNLDNLVWVELSSSFYDEFGNLSAAFTHDGLHFSELAYQQLEREITEVLK</sequence>
<evidence type="ECO:0000259" key="1">
    <source>
        <dbReference type="Pfam" id="PF13472"/>
    </source>
</evidence>
<evidence type="ECO:0000313" key="2">
    <source>
        <dbReference type="EMBL" id="PQJ83304.1"/>
    </source>
</evidence>
<reference evidence="2 3" key="1">
    <citation type="submission" date="2016-12" db="EMBL/GenBank/DDBJ databases">
        <title>Diversity of luminous bacteria.</title>
        <authorList>
            <person name="Yoshizawa S."/>
            <person name="Kogure K."/>
        </authorList>
    </citation>
    <scope>NUCLEOTIDE SEQUENCE [LARGE SCALE GENOMIC DNA]</scope>
    <source>
        <strain evidence="2 3">ATCC 33715</strain>
    </source>
</reference>
<dbReference type="Pfam" id="PF13472">
    <property type="entry name" value="Lipase_GDSL_2"/>
    <property type="match status" value="1"/>
</dbReference>
<dbReference type="CDD" id="cd02513">
    <property type="entry name" value="CMP-NeuAc_Synthase"/>
    <property type="match status" value="1"/>
</dbReference>
<dbReference type="Proteomes" id="UP000239263">
    <property type="component" value="Unassembled WGS sequence"/>
</dbReference>
<dbReference type="InterPro" id="IPR050793">
    <property type="entry name" value="CMP-NeuNAc_synthase"/>
</dbReference>
<dbReference type="InterPro" id="IPR029044">
    <property type="entry name" value="Nucleotide-diphossugar_trans"/>
</dbReference>
<comment type="caution">
    <text evidence="2">The sequence shown here is derived from an EMBL/GenBank/DDBJ whole genome shotgun (WGS) entry which is preliminary data.</text>
</comment>
<feature type="domain" description="SGNH hydrolase-type esterase" evidence="1">
    <location>
        <begin position="266"/>
        <end position="410"/>
    </location>
</feature>
<dbReference type="InterPro" id="IPR003329">
    <property type="entry name" value="Cytidylyl_trans"/>
</dbReference>
<keyword evidence="2" id="KW-0548">Nucleotidyltransferase</keyword>
<dbReference type="GO" id="GO:0008781">
    <property type="term" value="F:N-acylneuraminate cytidylyltransferase activity"/>
    <property type="evidence" value="ECO:0007669"/>
    <property type="project" value="TreeGrafter"/>
</dbReference>
<gene>
    <name evidence="2" type="ORF">BTO22_18105</name>
</gene>
<name>A0A2S7X0E3_9GAMM</name>
<dbReference type="Pfam" id="PF02348">
    <property type="entry name" value="CTP_transf_3"/>
    <property type="match status" value="1"/>
</dbReference>
<keyword evidence="2" id="KW-0808">Transferase</keyword>
<dbReference type="InterPro" id="IPR036514">
    <property type="entry name" value="SGNH_hydro_sf"/>
</dbReference>
<protein>
    <submittedName>
        <fullName evidence="2">Acylneuraminate cytidylyltransferase</fullName>
    </submittedName>
</protein>